<evidence type="ECO:0000256" key="2">
    <source>
        <dbReference type="ARBA" id="ARBA00009772"/>
    </source>
</evidence>
<evidence type="ECO:0000256" key="4">
    <source>
        <dbReference type="ARBA" id="ARBA00022692"/>
    </source>
</evidence>
<comment type="subcellular location">
    <subcellularLocation>
        <location evidence="1">Cell membrane</location>
        <topology evidence="1">Multi-pass membrane protein</topology>
    </subcellularLocation>
</comment>
<reference evidence="8 9" key="1">
    <citation type="submission" date="2018-03" db="EMBL/GenBank/DDBJ databases">
        <authorList>
            <person name="Keele B.F."/>
        </authorList>
    </citation>
    <scope>NUCLEOTIDE SEQUENCE [LARGE SCALE GENOMIC DNA]</scope>
    <source>
        <strain evidence="8 9">CECT 8811</strain>
    </source>
</reference>
<evidence type="ECO:0000256" key="1">
    <source>
        <dbReference type="ARBA" id="ARBA00004651"/>
    </source>
</evidence>
<feature type="transmembrane region" description="Helical" evidence="7">
    <location>
        <begin position="12"/>
        <end position="33"/>
    </location>
</feature>
<protein>
    <recommendedName>
        <fullName evidence="10">Flagellar biosynthetic protein FliR</fullName>
    </recommendedName>
</protein>
<evidence type="ECO:0000256" key="3">
    <source>
        <dbReference type="ARBA" id="ARBA00022475"/>
    </source>
</evidence>
<sequence length="257" mass="26932">MNAQLAQIMDQAQAFFMLGFVVFLRVGAAMALLPAFGETMVPARIRLMLGLAFTVIVAPAVASQINSATTGNTPPPFLLSEPIIGLGFGIVLRLAIMTLQIAGSIAAQSTSLAQLMGGNNSDPQPAIGHVLTISGLALAVMLGLHVRIVEGFILSYQIFPVGDLPNPLGFSDWGIAHIARSFGFAFALAAPFVIVSLLYNVALGVINRAMPQLMVAFVGAPAITAGGLILLALTTPVLLPIWQRAFEALLLDPFGGW</sequence>
<feature type="transmembrane region" description="Helical" evidence="7">
    <location>
        <begin position="45"/>
        <end position="63"/>
    </location>
</feature>
<keyword evidence="4 7" id="KW-0812">Transmembrane</keyword>
<dbReference type="PRINTS" id="PR00953">
    <property type="entry name" value="TYPE3IMRPROT"/>
</dbReference>
<keyword evidence="3" id="KW-1003">Cell membrane</keyword>
<feature type="transmembrane region" description="Helical" evidence="7">
    <location>
        <begin position="83"/>
        <end position="105"/>
    </location>
</feature>
<dbReference type="EMBL" id="OMOI01000001">
    <property type="protein sequence ID" value="SPF75266.1"/>
    <property type="molecule type" value="Genomic_DNA"/>
</dbReference>
<dbReference type="Pfam" id="PF01311">
    <property type="entry name" value="Bac_export_1"/>
    <property type="match status" value="1"/>
</dbReference>
<dbReference type="GO" id="GO:0006605">
    <property type="term" value="P:protein targeting"/>
    <property type="evidence" value="ECO:0007669"/>
    <property type="project" value="InterPro"/>
</dbReference>
<evidence type="ECO:0008006" key="10">
    <source>
        <dbReference type="Google" id="ProtNLM"/>
    </source>
</evidence>
<dbReference type="Proteomes" id="UP000244911">
    <property type="component" value="Unassembled WGS sequence"/>
</dbReference>
<dbReference type="OrthoDB" id="9779817at2"/>
<gene>
    <name evidence="8" type="ORF">ALP8811_00253</name>
</gene>
<dbReference type="GO" id="GO:0005886">
    <property type="term" value="C:plasma membrane"/>
    <property type="evidence" value="ECO:0007669"/>
    <property type="project" value="UniProtKB-SubCell"/>
</dbReference>
<keyword evidence="6 7" id="KW-0472">Membrane</keyword>
<comment type="similarity">
    <text evidence="2">Belongs to the FliR/MopE/SpaR family.</text>
</comment>
<proteinExistence type="inferred from homology"/>
<dbReference type="PANTHER" id="PTHR30065">
    <property type="entry name" value="FLAGELLAR BIOSYNTHETIC PROTEIN FLIR"/>
    <property type="match status" value="1"/>
</dbReference>
<feature type="transmembrane region" description="Helical" evidence="7">
    <location>
        <begin position="126"/>
        <end position="146"/>
    </location>
</feature>
<evidence type="ECO:0000313" key="9">
    <source>
        <dbReference type="Proteomes" id="UP000244911"/>
    </source>
</evidence>
<evidence type="ECO:0000256" key="6">
    <source>
        <dbReference type="ARBA" id="ARBA00023136"/>
    </source>
</evidence>
<name>A0A2R8AGU6_9RHOB</name>
<organism evidence="8 9">
    <name type="scientific">Aliiroseovarius pelagivivens</name>
    <dbReference type="NCBI Taxonomy" id="1639690"/>
    <lineage>
        <taxon>Bacteria</taxon>
        <taxon>Pseudomonadati</taxon>
        <taxon>Pseudomonadota</taxon>
        <taxon>Alphaproteobacteria</taxon>
        <taxon>Rhodobacterales</taxon>
        <taxon>Paracoccaceae</taxon>
        <taxon>Aliiroseovarius</taxon>
    </lineage>
</organism>
<feature type="transmembrane region" description="Helical" evidence="7">
    <location>
        <begin position="213"/>
        <end position="242"/>
    </location>
</feature>
<keyword evidence="5 7" id="KW-1133">Transmembrane helix</keyword>
<evidence type="ECO:0000256" key="5">
    <source>
        <dbReference type="ARBA" id="ARBA00022989"/>
    </source>
</evidence>
<dbReference type="RefSeq" id="WP_108855383.1">
    <property type="nucleotide sequence ID" value="NZ_OMOI01000001.1"/>
</dbReference>
<feature type="transmembrane region" description="Helical" evidence="7">
    <location>
        <begin position="182"/>
        <end position="206"/>
    </location>
</feature>
<evidence type="ECO:0000313" key="8">
    <source>
        <dbReference type="EMBL" id="SPF75266.1"/>
    </source>
</evidence>
<keyword evidence="9" id="KW-1185">Reference proteome</keyword>
<dbReference type="PANTHER" id="PTHR30065:SF1">
    <property type="entry name" value="SURFACE PRESENTATION OF ANTIGENS PROTEIN SPAR"/>
    <property type="match status" value="1"/>
</dbReference>
<dbReference type="AlphaFoldDB" id="A0A2R8AGU6"/>
<evidence type="ECO:0000256" key="7">
    <source>
        <dbReference type="SAM" id="Phobius"/>
    </source>
</evidence>
<accession>A0A2R8AGU6</accession>
<dbReference type="InterPro" id="IPR002010">
    <property type="entry name" value="T3SS_IM_R"/>
</dbReference>